<dbReference type="Pfam" id="PF20500">
    <property type="entry name" value="DNA-PKcs_N"/>
    <property type="match status" value="1"/>
</dbReference>
<feature type="domain" description="DNA-dependent protein kinase catalytic subunit CC3" evidence="2">
    <location>
        <begin position="1699"/>
        <end position="1950"/>
    </location>
</feature>
<accession>A0ABM0LWD5</accession>
<keyword evidence="3" id="KW-1185">Reference proteome</keyword>
<name>A0ABM0LWD5_SACKO</name>
<feature type="compositionally biased region" description="Polar residues" evidence="1">
    <location>
        <begin position="599"/>
        <end position="617"/>
    </location>
</feature>
<evidence type="ECO:0000256" key="1">
    <source>
        <dbReference type="SAM" id="MobiDB-lite"/>
    </source>
</evidence>
<dbReference type="InterPro" id="IPR046804">
    <property type="entry name" value="DNA-PKcs_N"/>
</dbReference>
<proteinExistence type="predicted"/>
<evidence type="ECO:0000313" key="3">
    <source>
        <dbReference type="Proteomes" id="UP000694865"/>
    </source>
</evidence>
<sequence>MPSSELQSKLAELLELLDETPSQHTVEKCNNLIGEIQLICLRTTSENELAYHCSVVFHKETGILLFLKKTITIDQYVSSKERILEFVYNFMIRADKKIVTYALDIKDVCLSLFTRDKMAKIKNRTFPILNKLLELTANTPVAKELGVSKLIDKYFSQLMQPSKLAATVKHGIYHLLGVFAQYYPELMTKYSDRLLNVYMKALKDQMLSKTKQAELPVVAGCLLGLTHLLVNFTQSVEEEAPHAWDIFRFTRMAIDPKVGYTRFDVPKTGLWLLAKHAPQFNKYLLDDHEEMYDKLFSWCQHHNRDMKSAGYASLEAFLKQVASMLVEEGNKDKRNKTTIFKAFIRKFRSIIDNRESGTREICIAIKGYGLFAAPCKLFLSEDDVKFMFNEMIQRSEQLYFSQNELVDETIPHLPSFLEALACIVRELDEVSDTFLSSLETMTVILMENFPRFGKALHYTCYKSITAVLVALSPKGATLRNFVSRIVYQGLIRTCSHPVVLEGEMYDVSGDETSDELLIDARKVSYKDYLDLWNHLLDSSQLRITDIGLSPQDCKVLHNIVYDELIAAIIRILGKLDLSSNKDGQLGNELSADPEPGTSDGRSSPVTDLSSDPSSGLTPSKPKDFQIFINLVEFCRDFLPKRCPYYFERWVYTFGHEVIVHSTRLPLVSGFYKLLSVCMTISQNIGYFQGINENAKVAVPRHIEEKASTKDMCTLADKVAAFHLFKKFTKEVLIRLKQYKDDLLASCLFLVLALPHEIIASDVAAIVPALQTTFRIGLGYLPLAHAGLDALETWAFRLQHNALQPYYKDILPCLDGYLKTVSDTNAENASSQTVSLTMTRTGKRRNKIPIRLLKPATQDGSDESPLTIVKLKIVHLLGLLGGSTNGYLLESSKEEIAKKAVAWDTENHLQFPVPFMDIKPVICFDPFLPRVVELATTSSDRQTKVSEMISEQSTQEQCVRVVDHLERIIRVKANMLNRTSKTRRVPRDFNRDDCPTLSHVVTWLLLQCGRLQTECRHQCMILVCKLIPLLPGNNSASTWMHRTMAEKGRGPDYFITRFEGGGGKGGHKTGISKHPTLNTVDKTFSVKVASNWFDLFLAALDCYTWVFGEKLLGPIELFAGKANKPTNVFKSVDFFLSKLALEDVYAAAKCITSSSAGLIFTPREIDDYNKYKCTAIVRLLDFISVLLAVHTKDLSKSIPLSFWSTNLFEVIVSCVLDPSSVGFDLADIEVISNLPKTTGQLLMFMTQKAPGNVSSEMKKCLQEKLKPKSHMHLMNITPSILKGDDKGINYVKLTHMVSGYEQLHKANLLLPALQKTGSLGLHGWFSQLVELSKMSNHSPSPPIAKYVLPENMAAQCYHSLNTGMASGDKFSQQLLTAVFESISTKQSNSLIVSHLSPTAHELAVRLLDLAFLLASQSKELVSCLMNKTPVKTGRVDSSAGYCGLSFYSHFKVPINTQLAQHGQEVVPLLLRHVVADSTIVSTILNGLLDHITNNRELRKKKGLTVHAAILSNWSSLKSWWSEGATHDQRSSTLILLKKLLQIDSKFASDPTHAAFKPVFDMYLNMVTDSNTSLAFKSRVLEILYFFTRIPEQELSLLQGRLNRLIADNFPLKSSEFVVGSPKYNDYVAAFGKILSALVISGSLMLLELLISIMCREPKHVCEDQIQASLITFIKHLPADKQKPAVDVAFDVFHKENVYPNDIRRAALERVGLPLLRLVDIPTLSTFFISHVNQIMNTIEAKQIKVPESSFETQLVSKIGCFELMEVLYSRMTKEELNTPQSKVNKIYCRDSVKSGKEMTMALTKIAHAAKGEDIRGESVLVELRRQYHCAAYNALVAIVSCTQNDIKFYNGFLFAENHAKGQFFLDNLVDADKVYHFEIEMESPMERKKKFVAIRKEVRDASEEDDLQDSAVGLYGTGGVRYLSSQYLADSSLSEEISQFDMNTGCLYWHIG</sequence>
<dbReference type="InterPro" id="IPR011989">
    <property type="entry name" value="ARM-like"/>
</dbReference>
<dbReference type="SUPFAM" id="SSF48371">
    <property type="entry name" value="ARM repeat"/>
    <property type="match status" value="1"/>
</dbReference>
<dbReference type="InterPro" id="IPR016024">
    <property type="entry name" value="ARM-type_fold"/>
</dbReference>
<evidence type="ECO:0000259" key="2">
    <source>
        <dbReference type="SMART" id="SM01344"/>
    </source>
</evidence>
<feature type="region of interest" description="Disordered" evidence="1">
    <location>
        <begin position="584"/>
        <end position="617"/>
    </location>
</feature>
<dbReference type="Pfam" id="PF08163">
    <property type="entry name" value="DNAPKcs_CC3"/>
    <property type="match status" value="1"/>
</dbReference>
<reference evidence="4" key="1">
    <citation type="submission" date="2025-08" db="UniProtKB">
        <authorList>
            <consortium name="RefSeq"/>
        </authorList>
    </citation>
    <scope>IDENTIFICATION</scope>
    <source>
        <tissue evidence="4">Testes</tissue>
    </source>
</reference>
<dbReference type="Gene3D" id="1.25.10.10">
    <property type="entry name" value="Leucine-rich Repeat Variant"/>
    <property type="match status" value="1"/>
</dbReference>
<dbReference type="SMART" id="SM01344">
    <property type="entry name" value="NUC194"/>
    <property type="match status" value="1"/>
</dbReference>
<dbReference type="RefSeq" id="XP_006812076.1">
    <property type="nucleotide sequence ID" value="XM_006812013.1"/>
</dbReference>
<dbReference type="Proteomes" id="UP000694865">
    <property type="component" value="Unplaced"/>
</dbReference>
<gene>
    <name evidence="4" type="primary">LOC102808978</name>
</gene>
<dbReference type="Pfam" id="PF20502">
    <property type="entry name" value="DNAPKcs_CC1-2"/>
    <property type="match status" value="2"/>
</dbReference>
<protein>
    <submittedName>
        <fullName evidence="4">DNA-dependent protein kinase catalytic subunit-like</fullName>
    </submittedName>
</protein>
<evidence type="ECO:0000313" key="4">
    <source>
        <dbReference type="RefSeq" id="XP_006812076.1"/>
    </source>
</evidence>
<dbReference type="GeneID" id="102808978"/>
<organism evidence="3 4">
    <name type="scientific">Saccoglossus kowalevskii</name>
    <name type="common">Acorn worm</name>
    <dbReference type="NCBI Taxonomy" id="10224"/>
    <lineage>
        <taxon>Eukaryota</taxon>
        <taxon>Metazoa</taxon>
        <taxon>Hemichordata</taxon>
        <taxon>Enteropneusta</taxon>
        <taxon>Harrimaniidae</taxon>
        <taxon>Saccoglossus</taxon>
    </lineage>
</organism>
<dbReference type="InterPro" id="IPR012582">
    <property type="entry name" value="DNAPKcs_CC3"/>
</dbReference>
<dbReference type="InterPro" id="IPR046803">
    <property type="entry name" value="DNAPKcs_CC1-2"/>
</dbReference>